<comment type="caution">
    <text evidence="2">The sequence shown here is derived from an EMBL/GenBank/DDBJ whole genome shotgun (WGS) entry which is preliminary data.</text>
</comment>
<evidence type="ECO:0000313" key="3">
    <source>
        <dbReference type="Proteomes" id="UP001279734"/>
    </source>
</evidence>
<feature type="region of interest" description="Disordered" evidence="1">
    <location>
        <begin position="607"/>
        <end position="651"/>
    </location>
</feature>
<dbReference type="EMBL" id="BSYO01000008">
    <property type="protein sequence ID" value="GMH08482.1"/>
    <property type="molecule type" value="Genomic_DNA"/>
</dbReference>
<accession>A0AAD3SCE5</accession>
<dbReference type="AlphaFoldDB" id="A0AAD3SCE5"/>
<feature type="compositionally biased region" description="Basic and acidic residues" evidence="1">
    <location>
        <begin position="318"/>
        <end position="331"/>
    </location>
</feature>
<keyword evidence="3" id="KW-1185">Reference proteome</keyword>
<evidence type="ECO:0000256" key="1">
    <source>
        <dbReference type="SAM" id="MobiDB-lite"/>
    </source>
</evidence>
<protein>
    <submittedName>
        <fullName evidence="2">Uncharacterized protein</fullName>
    </submittedName>
</protein>
<organism evidence="2 3">
    <name type="scientific">Nepenthes gracilis</name>
    <name type="common">Slender pitcher plant</name>
    <dbReference type="NCBI Taxonomy" id="150966"/>
    <lineage>
        <taxon>Eukaryota</taxon>
        <taxon>Viridiplantae</taxon>
        <taxon>Streptophyta</taxon>
        <taxon>Embryophyta</taxon>
        <taxon>Tracheophyta</taxon>
        <taxon>Spermatophyta</taxon>
        <taxon>Magnoliopsida</taxon>
        <taxon>eudicotyledons</taxon>
        <taxon>Gunneridae</taxon>
        <taxon>Pentapetalae</taxon>
        <taxon>Caryophyllales</taxon>
        <taxon>Nepenthaceae</taxon>
        <taxon>Nepenthes</taxon>
    </lineage>
</organism>
<reference evidence="2" key="1">
    <citation type="submission" date="2023-05" db="EMBL/GenBank/DDBJ databases">
        <title>Nepenthes gracilis genome sequencing.</title>
        <authorList>
            <person name="Fukushima K."/>
        </authorList>
    </citation>
    <scope>NUCLEOTIDE SEQUENCE</scope>
    <source>
        <strain evidence="2">SING2019-196</strain>
    </source>
</reference>
<feature type="compositionally biased region" description="Basic and acidic residues" evidence="1">
    <location>
        <begin position="419"/>
        <end position="436"/>
    </location>
</feature>
<feature type="region of interest" description="Disordered" evidence="1">
    <location>
        <begin position="382"/>
        <end position="401"/>
    </location>
</feature>
<name>A0AAD3SCE5_NEPGR</name>
<sequence length="664" mass="72845">MGNQNATGQQGMASSNEQNNLCSFYYSLISKFTDAEEDELANQAPEKSSQESSGVKNGENEQVISAETKNSLNVATSDDTSKGLGDPKVENQATETEEQHSYDHPSSGDNGVGLVYLPDAMILDGIPVKSSSDESREIQEAYAAREPPDAADVKSNQRESEKIKAEPFPLHGNGEPLGLVLSHDSEVEGRVPDGSAISNAYQDLEEKQEMLNASIVEEKYQISCKDEGENCAFSKNELDLTGIIGGDTSRSHREPTEDEMIVNTEKSKEMESELCTKVTKLNESELDVEEEKADLIPTKSKNEPLLKIKPEGACARQSEARLDGNNEEPRTNKSVILNSEGQIKVNDAIGCKVDSSDRIAGLPPQTQCQDSEQKEMFVDIDTGPTETTTENDWHVNDKASTQKIVETVKDTTQNIYPSSREEKGTQEGHKTEESIKTKTIPFTSSAYTTLNSSSDSAKSHVGVVAFALMPKHEKPSLAHSDSSETNLINLAENKTTESRPRNSTGSVDTEAISEHPSIQTRIQKSPSFNFDFINGARKEESDQTPLLYQSNAPTRRLSSPVNIHGQDSLELHDISVEEKTIILERSDSEKSRRPFLSLPKLDEEARLLKHQGEDSIPIGKTDLQESHNGDDKEVGSKGREKRKPRPPSFFSGCICCSGIGSLEC</sequence>
<feature type="region of interest" description="Disordered" evidence="1">
    <location>
        <begin position="127"/>
        <end position="179"/>
    </location>
</feature>
<dbReference type="Proteomes" id="UP001279734">
    <property type="component" value="Unassembled WGS sequence"/>
</dbReference>
<feature type="compositionally biased region" description="Basic and acidic residues" evidence="1">
    <location>
        <begin position="300"/>
        <end position="310"/>
    </location>
</feature>
<proteinExistence type="predicted"/>
<feature type="region of interest" description="Disordered" evidence="1">
    <location>
        <begin position="37"/>
        <end position="113"/>
    </location>
</feature>
<evidence type="ECO:0000313" key="2">
    <source>
        <dbReference type="EMBL" id="GMH08482.1"/>
    </source>
</evidence>
<feature type="compositionally biased region" description="Basic and acidic residues" evidence="1">
    <location>
        <begin position="79"/>
        <end position="89"/>
    </location>
</feature>
<feature type="compositionally biased region" description="Basic and acidic residues" evidence="1">
    <location>
        <begin position="622"/>
        <end position="638"/>
    </location>
</feature>
<feature type="compositionally biased region" description="Polar residues" evidence="1">
    <location>
        <begin position="408"/>
        <end position="417"/>
    </location>
</feature>
<feature type="region of interest" description="Disordered" evidence="1">
    <location>
        <begin position="290"/>
        <end position="331"/>
    </location>
</feature>
<feature type="region of interest" description="Disordered" evidence="1">
    <location>
        <begin position="491"/>
        <end position="524"/>
    </location>
</feature>
<feature type="region of interest" description="Disordered" evidence="1">
    <location>
        <begin position="408"/>
        <end position="437"/>
    </location>
</feature>
<feature type="compositionally biased region" description="Polar residues" evidence="1">
    <location>
        <begin position="45"/>
        <end position="78"/>
    </location>
</feature>
<feature type="region of interest" description="Disordered" evidence="1">
    <location>
        <begin position="242"/>
        <end position="269"/>
    </location>
</feature>
<feature type="compositionally biased region" description="Basic and acidic residues" evidence="1">
    <location>
        <begin position="146"/>
        <end position="165"/>
    </location>
</feature>
<gene>
    <name evidence="2" type="ORF">Nepgr_010322</name>
</gene>